<organism evidence="2 3">
    <name type="scientific">Candidatus Staskawiczbacteria bacterium RIFCSPHIGHO2_02_FULL_34_9</name>
    <dbReference type="NCBI Taxonomy" id="1802206"/>
    <lineage>
        <taxon>Bacteria</taxon>
        <taxon>Candidatus Staskawicziibacteriota</taxon>
    </lineage>
</organism>
<dbReference type="STRING" id="1802206.A3D35_00715"/>
<dbReference type="InterPro" id="IPR015947">
    <property type="entry name" value="PUA-like_sf"/>
</dbReference>
<feature type="domain" description="ASCH" evidence="1">
    <location>
        <begin position="5"/>
        <end position="112"/>
    </location>
</feature>
<dbReference type="SUPFAM" id="SSF88697">
    <property type="entry name" value="PUA domain-like"/>
    <property type="match status" value="1"/>
</dbReference>
<accession>A0A1G2I1D6</accession>
<gene>
    <name evidence="2" type="ORF">A3D35_00715</name>
</gene>
<evidence type="ECO:0000259" key="1">
    <source>
        <dbReference type="SMART" id="SM01022"/>
    </source>
</evidence>
<name>A0A1G2I1D6_9BACT</name>
<sequence>MTHVMKLQSSSFDKIKQGKKIIEVRLYDEKRRDIKIGDMIEFKRESEQTENVKAKVVGLLNYKTFTDLANDFSASYFGYPDKEDLLKSIFTFYTKEQEEKYTVLGIRIKLIT</sequence>
<reference evidence="2 3" key="1">
    <citation type="journal article" date="2016" name="Nat. Commun.">
        <title>Thousands of microbial genomes shed light on interconnected biogeochemical processes in an aquifer system.</title>
        <authorList>
            <person name="Anantharaman K."/>
            <person name="Brown C.T."/>
            <person name="Hug L.A."/>
            <person name="Sharon I."/>
            <person name="Castelle C.J."/>
            <person name="Probst A.J."/>
            <person name="Thomas B.C."/>
            <person name="Singh A."/>
            <person name="Wilkins M.J."/>
            <person name="Karaoz U."/>
            <person name="Brodie E.L."/>
            <person name="Williams K.H."/>
            <person name="Hubbard S.S."/>
            <person name="Banfield J.F."/>
        </authorList>
    </citation>
    <scope>NUCLEOTIDE SEQUENCE [LARGE SCALE GENOMIC DNA]</scope>
</reference>
<protein>
    <recommendedName>
        <fullName evidence="1">ASCH domain-containing protein</fullName>
    </recommendedName>
</protein>
<dbReference type="Proteomes" id="UP000176421">
    <property type="component" value="Unassembled WGS sequence"/>
</dbReference>
<evidence type="ECO:0000313" key="2">
    <source>
        <dbReference type="EMBL" id="OGZ67868.1"/>
    </source>
</evidence>
<dbReference type="EMBL" id="MHOS01000028">
    <property type="protein sequence ID" value="OGZ67868.1"/>
    <property type="molecule type" value="Genomic_DNA"/>
</dbReference>
<dbReference type="Pfam" id="PF04266">
    <property type="entry name" value="ASCH"/>
    <property type="match status" value="1"/>
</dbReference>
<dbReference type="SMART" id="SM01022">
    <property type="entry name" value="ASCH"/>
    <property type="match status" value="1"/>
</dbReference>
<dbReference type="InterPro" id="IPR007374">
    <property type="entry name" value="ASCH_domain"/>
</dbReference>
<dbReference type="Gene3D" id="2.30.130.30">
    <property type="entry name" value="Hypothetical protein"/>
    <property type="match status" value="1"/>
</dbReference>
<evidence type="ECO:0000313" key="3">
    <source>
        <dbReference type="Proteomes" id="UP000176421"/>
    </source>
</evidence>
<proteinExistence type="predicted"/>
<comment type="caution">
    <text evidence="2">The sequence shown here is derived from an EMBL/GenBank/DDBJ whole genome shotgun (WGS) entry which is preliminary data.</text>
</comment>
<dbReference type="AlphaFoldDB" id="A0A1G2I1D6"/>